<dbReference type="InterPro" id="IPR025164">
    <property type="entry name" value="Toastrack_DUF4097"/>
</dbReference>
<dbReference type="Pfam" id="PF13349">
    <property type="entry name" value="DUF4097"/>
    <property type="match status" value="1"/>
</dbReference>
<organism evidence="2 3">
    <name type="scientific">Microlunatus flavus</name>
    <dbReference type="NCBI Taxonomy" id="1036181"/>
    <lineage>
        <taxon>Bacteria</taxon>
        <taxon>Bacillati</taxon>
        <taxon>Actinomycetota</taxon>
        <taxon>Actinomycetes</taxon>
        <taxon>Propionibacteriales</taxon>
        <taxon>Propionibacteriaceae</taxon>
        <taxon>Microlunatus</taxon>
    </lineage>
</organism>
<evidence type="ECO:0000313" key="2">
    <source>
        <dbReference type="EMBL" id="SEQ39227.1"/>
    </source>
</evidence>
<gene>
    <name evidence="2" type="ORF">SAMN05421756_103324</name>
</gene>
<dbReference type="Proteomes" id="UP000198504">
    <property type="component" value="Unassembled WGS sequence"/>
</dbReference>
<evidence type="ECO:0000313" key="3">
    <source>
        <dbReference type="Proteomes" id="UP000198504"/>
    </source>
</evidence>
<keyword evidence="3" id="KW-1185">Reference proteome</keyword>
<proteinExistence type="predicted"/>
<sequence>MPTYPTSGPVDLAVNIQVGALEVVASDRADAVVTVVPTNPDKEVDRRGAEGTAVEFDGQRLTVVTPKPRFSLVGPGESVDVRVELPAGSRLTAELALGGVRTSGRLGATRVKASSGRAHLGTTGDLWLRAGHGAASVEAVEGTAEITADHGKITVGRVAGDALLKASHGDVVVGEADGDVDARLSYGDLDVTRAGASVTAKTAYGSITLGEVSSGAVEAESGFGEVVVGVREGVAAWLDLSSKNGRVRNGLDADRAPGGGEQAVAVRVRTQFGDIDVRRAS</sequence>
<name>A0A1H9FMR6_9ACTN</name>
<accession>A0A1H9FMR6</accession>
<dbReference type="RefSeq" id="WP_232506218.1">
    <property type="nucleotide sequence ID" value="NZ_FOFA01000003.1"/>
</dbReference>
<evidence type="ECO:0000259" key="1">
    <source>
        <dbReference type="Pfam" id="PF13349"/>
    </source>
</evidence>
<reference evidence="3" key="1">
    <citation type="submission" date="2016-10" db="EMBL/GenBank/DDBJ databases">
        <authorList>
            <person name="Varghese N."/>
            <person name="Submissions S."/>
        </authorList>
    </citation>
    <scope>NUCLEOTIDE SEQUENCE [LARGE SCALE GENOMIC DNA]</scope>
    <source>
        <strain evidence="3">CGMCC 4.6856</strain>
    </source>
</reference>
<feature type="domain" description="DUF4097" evidence="1">
    <location>
        <begin position="26"/>
        <end position="230"/>
    </location>
</feature>
<dbReference type="AlphaFoldDB" id="A0A1H9FMR6"/>
<dbReference type="STRING" id="1036181.SAMN05421756_103324"/>
<dbReference type="EMBL" id="FOFA01000003">
    <property type="protein sequence ID" value="SEQ39227.1"/>
    <property type="molecule type" value="Genomic_DNA"/>
</dbReference>
<protein>
    <submittedName>
        <fullName evidence="2">Putative adhesin</fullName>
    </submittedName>
</protein>